<dbReference type="PRINTS" id="PR00385">
    <property type="entry name" value="P450"/>
</dbReference>
<gene>
    <name evidence="7" type="ORF">P3X46_002333</name>
</gene>
<dbReference type="InterPro" id="IPR017972">
    <property type="entry name" value="Cyt_P450_CS"/>
</dbReference>
<protein>
    <recommendedName>
        <fullName evidence="9">Cytochrome P450</fullName>
    </recommendedName>
</protein>
<keyword evidence="3 6" id="KW-0560">Oxidoreductase</keyword>
<keyword evidence="4 6" id="KW-0408">Iron</keyword>
<dbReference type="PANTHER" id="PTHR47947">
    <property type="entry name" value="CYTOCHROME P450 82C3-RELATED"/>
    <property type="match status" value="1"/>
</dbReference>
<evidence type="ECO:0000256" key="5">
    <source>
        <dbReference type="ARBA" id="ARBA00023033"/>
    </source>
</evidence>
<evidence type="ECO:0000256" key="3">
    <source>
        <dbReference type="ARBA" id="ARBA00023002"/>
    </source>
</evidence>
<keyword evidence="5 6" id="KW-0503">Monooxygenase</keyword>
<dbReference type="Proteomes" id="UP001174677">
    <property type="component" value="Chromosome 2"/>
</dbReference>
<evidence type="ECO:0000256" key="2">
    <source>
        <dbReference type="ARBA" id="ARBA00022723"/>
    </source>
</evidence>
<dbReference type="Pfam" id="PF00067">
    <property type="entry name" value="p450"/>
    <property type="match status" value="1"/>
</dbReference>
<dbReference type="EMBL" id="JARPOI010000002">
    <property type="protein sequence ID" value="KAJ9186800.1"/>
    <property type="molecule type" value="Genomic_DNA"/>
</dbReference>
<dbReference type="InterPro" id="IPR001128">
    <property type="entry name" value="Cyt_P450"/>
</dbReference>
<dbReference type="InterPro" id="IPR050651">
    <property type="entry name" value="Plant_Cytochrome_P450_Monoox"/>
</dbReference>
<dbReference type="Gene3D" id="1.10.630.10">
    <property type="entry name" value="Cytochrome P450"/>
    <property type="match status" value="1"/>
</dbReference>
<organism evidence="7 8">
    <name type="scientific">Hevea brasiliensis</name>
    <name type="common">Para rubber tree</name>
    <name type="synonym">Siphonia brasiliensis</name>
    <dbReference type="NCBI Taxonomy" id="3981"/>
    <lineage>
        <taxon>Eukaryota</taxon>
        <taxon>Viridiplantae</taxon>
        <taxon>Streptophyta</taxon>
        <taxon>Embryophyta</taxon>
        <taxon>Tracheophyta</taxon>
        <taxon>Spermatophyta</taxon>
        <taxon>Magnoliopsida</taxon>
        <taxon>eudicotyledons</taxon>
        <taxon>Gunneridae</taxon>
        <taxon>Pentapetalae</taxon>
        <taxon>rosids</taxon>
        <taxon>fabids</taxon>
        <taxon>Malpighiales</taxon>
        <taxon>Euphorbiaceae</taxon>
        <taxon>Crotonoideae</taxon>
        <taxon>Micrandreae</taxon>
        <taxon>Hevea</taxon>
    </lineage>
</organism>
<evidence type="ECO:0000256" key="1">
    <source>
        <dbReference type="ARBA" id="ARBA00022617"/>
    </source>
</evidence>
<evidence type="ECO:0008006" key="9">
    <source>
        <dbReference type="Google" id="ProtNLM"/>
    </source>
</evidence>
<comment type="caution">
    <text evidence="7">The sequence shown here is derived from an EMBL/GenBank/DDBJ whole genome shotgun (WGS) entry which is preliminary data.</text>
</comment>
<dbReference type="InterPro" id="IPR036396">
    <property type="entry name" value="Cyt_P450_sf"/>
</dbReference>
<dbReference type="PANTHER" id="PTHR47947:SF60">
    <property type="entry name" value="CYTOCHROME P450"/>
    <property type="match status" value="1"/>
</dbReference>
<name>A0ABQ9N533_HEVBR</name>
<keyword evidence="1 6" id="KW-0349">Heme</keyword>
<comment type="similarity">
    <text evidence="6">Belongs to the cytochrome P450 family.</text>
</comment>
<evidence type="ECO:0000256" key="4">
    <source>
        <dbReference type="ARBA" id="ARBA00023004"/>
    </source>
</evidence>
<keyword evidence="2 6" id="KW-0479">Metal-binding</keyword>
<dbReference type="PRINTS" id="PR00463">
    <property type="entry name" value="EP450I"/>
</dbReference>
<evidence type="ECO:0000313" key="8">
    <source>
        <dbReference type="Proteomes" id="UP001174677"/>
    </source>
</evidence>
<keyword evidence="8" id="KW-1185">Reference proteome</keyword>
<evidence type="ECO:0000313" key="7">
    <source>
        <dbReference type="EMBL" id="KAJ9186800.1"/>
    </source>
</evidence>
<sequence>MDNFYIYLSIFLTLYVLTKHFLSKLQNLPPSPYPSLPIIGHLYLLKKPLHRTFSQFSNRHGPTLLFHFGSRPVIVVSSPSLAEECFTKNDIVFANRPRLIIGKHLGYNYSSLAWAPYGDHWRNLRRISSLHLLSTHRLQTLSSIRADEVKSLIRFLSSKQNQMVDMRQSFFELVLNAMMRMIAGKRYYGETDADSEEAKRFREIQVETFTLSNTPNLGDFIPIMKWIGPKRTEKRLTELHMKRDGFMQNLIEEHRKTLAIDDSSETQGRKKNMIEVLLSLQKTEPEYYKDEMIRALMLVLLLAGTDSSVNTMEWALSLLLNHPKVLRKAQAKIDNIMGQNRLINESDLAHLPYIRGIISETLRMYPPGPLLMPHESSQDCTVGGYWVPGGTMLFVNLWAMQNDPKTWVDPGEFKPERFGGCEGMRDGFRFMPFGIGRRGCPGEGLAMSIVGLALGSLIQCFEWDKIGEEMVDMKERSGLNFTKDQPLYAKCRLRPSKVKVISEI</sequence>
<dbReference type="CDD" id="cd20653">
    <property type="entry name" value="CYP81"/>
    <property type="match status" value="1"/>
</dbReference>
<reference evidence="7" key="1">
    <citation type="journal article" date="2023" name="Plant Biotechnol. J.">
        <title>Chromosome-level wild Hevea brasiliensis genome provides new tools for genomic-assisted breeding and valuable loci to elevate rubber yield.</title>
        <authorList>
            <person name="Cheng H."/>
            <person name="Song X."/>
            <person name="Hu Y."/>
            <person name="Wu T."/>
            <person name="Yang Q."/>
            <person name="An Z."/>
            <person name="Feng S."/>
            <person name="Deng Z."/>
            <person name="Wu W."/>
            <person name="Zeng X."/>
            <person name="Tu M."/>
            <person name="Wang X."/>
            <person name="Huang H."/>
        </authorList>
    </citation>
    <scope>NUCLEOTIDE SEQUENCE</scope>
    <source>
        <strain evidence="7">MT/VB/25A 57/8</strain>
    </source>
</reference>
<dbReference type="InterPro" id="IPR002401">
    <property type="entry name" value="Cyt_P450_E_grp-I"/>
</dbReference>
<dbReference type="PROSITE" id="PS00086">
    <property type="entry name" value="CYTOCHROME_P450"/>
    <property type="match status" value="1"/>
</dbReference>
<evidence type="ECO:0000256" key="6">
    <source>
        <dbReference type="RuleBase" id="RU000461"/>
    </source>
</evidence>
<proteinExistence type="inferred from homology"/>
<dbReference type="SUPFAM" id="SSF48264">
    <property type="entry name" value="Cytochrome P450"/>
    <property type="match status" value="1"/>
</dbReference>
<accession>A0ABQ9N533</accession>